<sequence length="179" mass="20208">MRHEPRLPQPTLDWASQALRKIATTKNFQQIVALLKEAPPGPHFLWLIEYLGKVETPEARELAISYIDGFHTEFAIKALVQMKATGVRHLIEPIADDVTSHFCRRARWALDRIPRLTLRHNGSHRTPVGPDTVLRQRRASVDAGISWSVSKIPTAATVFRGSLPDVPRPIRRMCGRGGR</sequence>
<proteinExistence type="predicted"/>
<dbReference type="AlphaFoldDB" id="A0A7K0CYP3"/>
<gene>
    <name evidence="1" type="ORF">NRB20_16500</name>
</gene>
<dbReference type="EMBL" id="WEGK01000003">
    <property type="protein sequence ID" value="MQY18571.1"/>
    <property type="molecule type" value="Genomic_DNA"/>
</dbReference>
<reference evidence="1 2" key="1">
    <citation type="submission" date="2019-10" db="EMBL/GenBank/DDBJ databases">
        <title>Nocardia macrotermitis sp. nov. and Nocardia aurantia sp. nov., isolated from the gut of fungus growing-termite Macrotermes natalensis.</title>
        <authorList>
            <person name="Benndorf R."/>
            <person name="Schwitalla J."/>
            <person name="Martin K."/>
            <person name="De Beer W."/>
            <person name="Kaster A.-K."/>
            <person name="Vollmers J."/>
            <person name="Poulsen M."/>
            <person name="Beemelmanns C."/>
        </authorList>
    </citation>
    <scope>NUCLEOTIDE SEQUENCE [LARGE SCALE GENOMIC DNA]</scope>
    <source>
        <strain evidence="1 2">RB20</strain>
    </source>
</reference>
<dbReference type="Proteomes" id="UP000438448">
    <property type="component" value="Unassembled WGS sequence"/>
</dbReference>
<keyword evidence="2" id="KW-1185">Reference proteome</keyword>
<name>A0A7K0CYP3_9NOCA</name>
<evidence type="ECO:0000313" key="1">
    <source>
        <dbReference type="EMBL" id="MQY18571.1"/>
    </source>
</evidence>
<organism evidence="1 2">
    <name type="scientific">Nocardia macrotermitis</name>
    <dbReference type="NCBI Taxonomy" id="2585198"/>
    <lineage>
        <taxon>Bacteria</taxon>
        <taxon>Bacillati</taxon>
        <taxon>Actinomycetota</taxon>
        <taxon>Actinomycetes</taxon>
        <taxon>Mycobacteriales</taxon>
        <taxon>Nocardiaceae</taxon>
        <taxon>Nocardia</taxon>
    </lineage>
</organism>
<accession>A0A7K0CYP3</accession>
<comment type="caution">
    <text evidence="1">The sequence shown here is derived from an EMBL/GenBank/DDBJ whole genome shotgun (WGS) entry which is preliminary data.</text>
</comment>
<protein>
    <submittedName>
        <fullName evidence="1">Uncharacterized protein</fullName>
    </submittedName>
</protein>
<evidence type="ECO:0000313" key="2">
    <source>
        <dbReference type="Proteomes" id="UP000438448"/>
    </source>
</evidence>